<name>A0A1J0R6K5_9TRYP</name>
<dbReference type="InterPro" id="IPR027446">
    <property type="entry name" value="VSG_C_dom_sf"/>
</dbReference>
<feature type="coiled-coil region" evidence="9">
    <location>
        <begin position="123"/>
        <end position="157"/>
    </location>
</feature>
<sequence length="434" mass="45842">MKFASRLVATLLALYSGAEPTGENAHAFKALCQAFNAATAPINDADYTGGPNTVTTPDDLLYLLMTSLPAAEFSKETSELIDNTTDGWKAKKAALAAKKDDKNKPIYQLAPDGPTKTALAPALKRLYEEAKHLETTAKTLHDEVEQATTAARKAMAEAAYGRPDAEEVPQTQFAARSATCSGAAEATKPGISIAHDMVCVCSGATAGTGICGNGIGTTTYDNTKTSTHAATIKGLFSALKSKCELQRTYSKASPAAIRAALTAFEQTLGKEVNDGTGVQLKLGNNAASDCTGTDSETTCVNYAGVATGGNIHKINWVAKLDEAADKLAEAASKRAALEAAKVEMKQKQTTAWATAALLKLKLPDVPQTTQTAPKTQTSESDCNRHKKSEDCADPCQWNDNATDKTKKCSLDPVKGAKKATQAWAERGDDKKEEK</sequence>
<evidence type="ECO:0000256" key="8">
    <source>
        <dbReference type="ARBA" id="ARBA00023288"/>
    </source>
</evidence>
<evidence type="ECO:0000256" key="6">
    <source>
        <dbReference type="ARBA" id="ARBA00023136"/>
    </source>
</evidence>
<dbReference type="VEuPathDB" id="TriTrypDB:Tb427_000551500"/>
<dbReference type="VEuPathDB" id="TriTrypDB:Tb11.v5.0120"/>
<keyword evidence="9" id="KW-0175">Coiled coil</keyword>
<dbReference type="GO" id="GO:0098552">
    <property type="term" value="C:side of membrane"/>
    <property type="evidence" value="ECO:0007669"/>
    <property type="project" value="UniProtKB-KW"/>
</dbReference>
<evidence type="ECO:0000256" key="3">
    <source>
        <dbReference type="ARBA" id="ARBA00022475"/>
    </source>
</evidence>
<evidence type="ECO:0000259" key="12">
    <source>
        <dbReference type="Pfam" id="PF13206"/>
    </source>
</evidence>
<evidence type="ECO:0000256" key="4">
    <source>
        <dbReference type="ARBA" id="ARBA00022622"/>
    </source>
</evidence>
<dbReference type="InterPro" id="IPR025932">
    <property type="entry name" value="Trypano_VSG_B_N_dom"/>
</dbReference>
<accession>A0A1J0R6K5</accession>
<feature type="region of interest" description="Disordered" evidence="10">
    <location>
        <begin position="367"/>
        <end position="434"/>
    </location>
</feature>
<dbReference type="Gene3D" id="4.10.110.20">
    <property type="entry name" value="Variant surface glycoprotein MITAT 1.2, VSG 221, C-terminal domain"/>
    <property type="match status" value="1"/>
</dbReference>
<feature type="compositionally biased region" description="Basic and acidic residues" evidence="10">
    <location>
        <begin position="425"/>
        <end position="434"/>
    </location>
</feature>
<reference evidence="13" key="1">
    <citation type="submission" date="2016-08" db="EMBL/GenBank/DDBJ databases">
        <title>VSG repertoire of Trypanosoma brucei EATRO 1125.</title>
        <authorList>
            <person name="Cross G.A."/>
        </authorList>
    </citation>
    <scope>NUCLEOTIDE SEQUENCE</scope>
    <source>
        <strain evidence="13">EATRO 1125</strain>
    </source>
</reference>
<keyword evidence="8" id="KW-0449">Lipoprotein</keyword>
<evidence type="ECO:0000313" key="13">
    <source>
        <dbReference type="EMBL" id="APD73501.1"/>
    </source>
</evidence>
<comment type="subcellular location">
    <subcellularLocation>
        <location evidence="2">Cell membrane</location>
        <topology evidence="2">Lipid-anchor</topology>
        <topology evidence="2">GPI-anchor</topology>
    </subcellularLocation>
</comment>
<feature type="signal peptide" evidence="11">
    <location>
        <begin position="1"/>
        <end position="20"/>
    </location>
</feature>
<dbReference type="AlphaFoldDB" id="A0A1J0R6K5"/>
<comment type="function">
    <text evidence="1">VSG forms a coat on the surface of the parasite. The trypanosome evades the immune response of the host by expressing a series of antigenically distinct VSGs from an estimated 1000 VSG genes.</text>
</comment>
<feature type="compositionally biased region" description="Basic and acidic residues" evidence="10">
    <location>
        <begin position="381"/>
        <end position="390"/>
    </location>
</feature>
<keyword evidence="5 11" id="KW-0732">Signal</keyword>
<feature type="domain" description="Trypanosome variant surface glycoprotein B-type N-terminal" evidence="12">
    <location>
        <begin position="8"/>
        <end position="345"/>
    </location>
</feature>
<feature type="chain" id="PRO_5012045968" evidence="11">
    <location>
        <begin position="21"/>
        <end position="434"/>
    </location>
</feature>
<organism evidence="13">
    <name type="scientific">Trypanosoma brucei</name>
    <dbReference type="NCBI Taxonomy" id="5691"/>
    <lineage>
        <taxon>Eukaryota</taxon>
        <taxon>Discoba</taxon>
        <taxon>Euglenozoa</taxon>
        <taxon>Kinetoplastea</taxon>
        <taxon>Metakinetoplastina</taxon>
        <taxon>Trypanosomatida</taxon>
        <taxon>Trypanosomatidae</taxon>
        <taxon>Trypanosoma</taxon>
    </lineage>
</organism>
<evidence type="ECO:0000256" key="2">
    <source>
        <dbReference type="ARBA" id="ARBA00004609"/>
    </source>
</evidence>
<evidence type="ECO:0000256" key="1">
    <source>
        <dbReference type="ARBA" id="ARBA00002523"/>
    </source>
</evidence>
<evidence type="ECO:0000256" key="10">
    <source>
        <dbReference type="SAM" id="MobiDB-lite"/>
    </source>
</evidence>
<dbReference type="EMBL" id="KX699545">
    <property type="protein sequence ID" value="APD73501.1"/>
    <property type="molecule type" value="Genomic_DNA"/>
</dbReference>
<feature type="coiled-coil region" evidence="9">
    <location>
        <begin position="320"/>
        <end position="347"/>
    </location>
</feature>
<feature type="compositionally biased region" description="Low complexity" evidence="10">
    <location>
        <begin position="367"/>
        <end position="377"/>
    </location>
</feature>
<evidence type="ECO:0000256" key="5">
    <source>
        <dbReference type="ARBA" id="ARBA00022729"/>
    </source>
</evidence>
<dbReference type="SUPFAM" id="SSF118251">
    <property type="entry name" value="Variant surface glycoprotein MITAT 1.2, VSG 221, C-terminal domain"/>
    <property type="match status" value="1"/>
</dbReference>
<proteinExistence type="predicted"/>
<keyword evidence="7" id="KW-0325">Glycoprotein</keyword>
<evidence type="ECO:0000256" key="9">
    <source>
        <dbReference type="SAM" id="Coils"/>
    </source>
</evidence>
<evidence type="ECO:0000256" key="11">
    <source>
        <dbReference type="SAM" id="SignalP"/>
    </source>
</evidence>
<keyword evidence="4" id="KW-0336">GPI-anchor</keyword>
<dbReference type="Pfam" id="PF13206">
    <property type="entry name" value="VSG_B"/>
    <property type="match status" value="1"/>
</dbReference>
<protein>
    <submittedName>
        <fullName evidence="13">Variant surface glycoprotein 1125.1268</fullName>
    </submittedName>
</protein>
<dbReference type="GO" id="GO:0005886">
    <property type="term" value="C:plasma membrane"/>
    <property type="evidence" value="ECO:0007669"/>
    <property type="project" value="UniProtKB-SubCell"/>
</dbReference>
<evidence type="ECO:0000256" key="7">
    <source>
        <dbReference type="ARBA" id="ARBA00023180"/>
    </source>
</evidence>
<keyword evidence="3" id="KW-1003">Cell membrane</keyword>
<keyword evidence="6" id="KW-0472">Membrane</keyword>